<keyword evidence="1" id="KW-0472">Membrane</keyword>
<evidence type="ECO:0000313" key="2">
    <source>
        <dbReference type="EMBL" id="GIL82207.1"/>
    </source>
</evidence>
<protein>
    <submittedName>
        <fullName evidence="2">Uncharacterized protein</fullName>
    </submittedName>
</protein>
<comment type="caution">
    <text evidence="2">The sequence shown here is derived from an EMBL/GenBank/DDBJ whole genome shotgun (WGS) entry which is preliminary data.</text>
</comment>
<keyword evidence="3" id="KW-1185">Reference proteome</keyword>
<feature type="transmembrane region" description="Helical" evidence="1">
    <location>
        <begin position="68"/>
        <end position="88"/>
    </location>
</feature>
<accession>A0A8J4FMB6</accession>
<organism evidence="2 3">
    <name type="scientific">Volvox reticuliferus</name>
    <dbReference type="NCBI Taxonomy" id="1737510"/>
    <lineage>
        <taxon>Eukaryota</taxon>
        <taxon>Viridiplantae</taxon>
        <taxon>Chlorophyta</taxon>
        <taxon>core chlorophytes</taxon>
        <taxon>Chlorophyceae</taxon>
        <taxon>CS clade</taxon>
        <taxon>Chlamydomonadales</taxon>
        <taxon>Volvocaceae</taxon>
        <taxon>Volvox</taxon>
    </lineage>
</organism>
<dbReference type="OrthoDB" id="527584at2759"/>
<dbReference type="AlphaFoldDB" id="A0A8J4FMB6"/>
<proteinExistence type="predicted"/>
<dbReference type="EMBL" id="BNCP01000023">
    <property type="protein sequence ID" value="GIL82207.1"/>
    <property type="molecule type" value="Genomic_DNA"/>
</dbReference>
<keyword evidence="1" id="KW-0812">Transmembrane</keyword>
<reference evidence="2" key="1">
    <citation type="journal article" date="2021" name="Proc. Natl. Acad. Sci. U.S.A.">
        <title>Three genomes in the algal genus Volvox reveal the fate of a haploid sex-determining region after a transition to homothallism.</title>
        <authorList>
            <person name="Yamamoto K."/>
            <person name="Hamaji T."/>
            <person name="Kawai-Toyooka H."/>
            <person name="Matsuzaki R."/>
            <person name="Takahashi F."/>
            <person name="Nishimura Y."/>
            <person name="Kawachi M."/>
            <person name="Noguchi H."/>
            <person name="Minakuchi Y."/>
            <person name="Umen J.G."/>
            <person name="Toyoda A."/>
            <person name="Nozaki H."/>
        </authorList>
    </citation>
    <scope>NUCLEOTIDE SEQUENCE</scope>
    <source>
        <strain evidence="2">NIES-3786</strain>
    </source>
</reference>
<sequence>QGHTEVVPGEETALPRIRTLRPLLNPTPGSMVAEPYLFLRPETVTAVISGAGGPSGWLQGLGGGLVEAGVYVAGIDLMFGCVSSWILVRSLTDMKIYIYLFLNLIF</sequence>
<gene>
    <name evidence="2" type="ORF">Vretifemale_11130</name>
</gene>
<dbReference type="Proteomes" id="UP000747110">
    <property type="component" value="Unassembled WGS sequence"/>
</dbReference>
<evidence type="ECO:0000313" key="3">
    <source>
        <dbReference type="Proteomes" id="UP000747110"/>
    </source>
</evidence>
<evidence type="ECO:0000256" key="1">
    <source>
        <dbReference type="SAM" id="Phobius"/>
    </source>
</evidence>
<keyword evidence="1" id="KW-1133">Transmembrane helix</keyword>
<name>A0A8J4FMB6_9CHLO</name>
<feature type="non-terminal residue" evidence="2">
    <location>
        <position position="106"/>
    </location>
</feature>